<sequence length="60" mass="6791">MFQRRRGDNARICTFGWENASSSSRFMLKLTTITSAGQHSERTSNMSNVEQVGSFVFTLI</sequence>
<dbReference type="Proteomes" id="UP000078397">
    <property type="component" value="Unassembled WGS sequence"/>
</dbReference>
<dbReference type="AlphaFoldDB" id="A0A219APZ7"/>
<name>A0A219APZ7_METCM</name>
<evidence type="ECO:0000313" key="2">
    <source>
        <dbReference type="Proteomes" id="UP000078397"/>
    </source>
</evidence>
<dbReference type="KEGG" id="pchm:VFPPC_17921"/>
<proteinExistence type="predicted"/>
<protein>
    <submittedName>
        <fullName evidence="1">Uncharacterized protein</fullName>
    </submittedName>
</protein>
<keyword evidence="2" id="KW-1185">Reference proteome</keyword>
<organism evidence="1 2">
    <name type="scientific">Pochonia chlamydosporia 170</name>
    <dbReference type="NCBI Taxonomy" id="1380566"/>
    <lineage>
        <taxon>Eukaryota</taxon>
        <taxon>Fungi</taxon>
        <taxon>Dikarya</taxon>
        <taxon>Ascomycota</taxon>
        <taxon>Pezizomycotina</taxon>
        <taxon>Sordariomycetes</taxon>
        <taxon>Hypocreomycetidae</taxon>
        <taxon>Hypocreales</taxon>
        <taxon>Clavicipitaceae</taxon>
        <taxon>Pochonia</taxon>
    </lineage>
</organism>
<dbReference type="EMBL" id="LSBJ02000005">
    <property type="protein sequence ID" value="OWT42886.1"/>
    <property type="molecule type" value="Genomic_DNA"/>
</dbReference>
<evidence type="ECO:0000313" key="1">
    <source>
        <dbReference type="EMBL" id="OWT42886.1"/>
    </source>
</evidence>
<comment type="caution">
    <text evidence="1">The sequence shown here is derived from an EMBL/GenBank/DDBJ whole genome shotgun (WGS) entry which is preliminary data.</text>
</comment>
<dbReference type="GeneID" id="33936815"/>
<dbReference type="RefSeq" id="XP_022285354.1">
    <property type="nucleotide sequence ID" value="XM_022429592.1"/>
</dbReference>
<reference evidence="1 2" key="1">
    <citation type="journal article" date="2016" name="PLoS Pathog.">
        <title>Biosynthesis of antibiotic leucinostatins in bio-control fungus Purpureocillium lilacinum and their inhibition on phytophthora revealed by genome mining.</title>
        <authorList>
            <person name="Wang G."/>
            <person name="Liu Z."/>
            <person name="Lin R."/>
            <person name="Li E."/>
            <person name="Mao Z."/>
            <person name="Ling J."/>
            <person name="Yang Y."/>
            <person name="Yin W.B."/>
            <person name="Xie B."/>
        </authorList>
    </citation>
    <scope>NUCLEOTIDE SEQUENCE [LARGE SCALE GENOMIC DNA]</scope>
    <source>
        <strain evidence="1">170</strain>
    </source>
</reference>
<accession>A0A219APZ7</accession>
<gene>
    <name evidence="1" type="ORF">VFPPC_17921</name>
</gene>